<organism evidence="2">
    <name type="scientific">Prevotella sp. GTC17259</name>
    <dbReference type="NCBI Taxonomy" id="3236795"/>
    <lineage>
        <taxon>Bacteria</taxon>
        <taxon>Pseudomonadati</taxon>
        <taxon>Bacteroidota</taxon>
        <taxon>Bacteroidia</taxon>
        <taxon>Bacteroidales</taxon>
        <taxon>Prevotellaceae</taxon>
        <taxon>Prevotella</taxon>
    </lineage>
</organism>
<name>A0AB33J1J9_9BACT</name>
<dbReference type="AlphaFoldDB" id="A0AB33J1J9"/>
<proteinExistence type="predicted"/>
<keyword evidence="1" id="KW-0472">Membrane</keyword>
<gene>
    <name evidence="2" type="ORF">GTC17259_06780</name>
</gene>
<reference evidence="2" key="1">
    <citation type="submission" date="2024-07" db="EMBL/GenBank/DDBJ databases">
        <title>Complete genome sequence of Prevotella sp. YM-2024 GTC17259.</title>
        <authorList>
            <person name="Hayashi M."/>
            <person name="Muto Y."/>
            <person name="Tanaka K."/>
            <person name="Niwa H."/>
        </authorList>
    </citation>
    <scope>NUCLEOTIDE SEQUENCE</scope>
    <source>
        <strain evidence="2">GTC17259</strain>
    </source>
</reference>
<protein>
    <submittedName>
        <fullName evidence="2">Uncharacterized protein</fullName>
    </submittedName>
</protein>
<sequence length="70" mass="7812">MFNHLINNDMLELFLNSITLPVYHQQEAIVWFYPIVAVGLAVLIRALRDAFSDQTGTTSLEGKSLGVMGM</sequence>
<keyword evidence="1" id="KW-1133">Transmembrane helix</keyword>
<evidence type="ECO:0000256" key="1">
    <source>
        <dbReference type="SAM" id="Phobius"/>
    </source>
</evidence>
<dbReference type="EMBL" id="AP035787">
    <property type="protein sequence ID" value="BFO75628.1"/>
    <property type="molecule type" value="Genomic_DNA"/>
</dbReference>
<keyword evidence="1" id="KW-0812">Transmembrane</keyword>
<accession>A0AB33J1J9</accession>
<feature type="transmembrane region" description="Helical" evidence="1">
    <location>
        <begin position="28"/>
        <end position="47"/>
    </location>
</feature>
<evidence type="ECO:0000313" key="2">
    <source>
        <dbReference type="EMBL" id="BFO75628.1"/>
    </source>
</evidence>